<evidence type="ECO:0000256" key="1">
    <source>
        <dbReference type="SAM" id="Coils"/>
    </source>
</evidence>
<reference evidence="3" key="1">
    <citation type="submission" date="2022-12" db="EMBL/GenBank/DDBJ databases">
        <authorList>
            <person name="Petersen C."/>
        </authorList>
    </citation>
    <scope>NUCLEOTIDE SEQUENCE</scope>
    <source>
        <strain evidence="3">IBT 29495</strain>
    </source>
</reference>
<feature type="coiled-coil region" evidence="1">
    <location>
        <begin position="71"/>
        <end position="98"/>
    </location>
</feature>
<protein>
    <recommendedName>
        <fullName evidence="2">Arm-like repeat domain-containing protein</fullName>
    </recommendedName>
</protein>
<dbReference type="InterPro" id="IPR056251">
    <property type="entry name" value="Arm_rpt_dom"/>
</dbReference>
<dbReference type="EMBL" id="JAPWDS010000005">
    <property type="protein sequence ID" value="KAJ5496704.1"/>
    <property type="molecule type" value="Genomic_DNA"/>
</dbReference>
<organism evidence="3 4">
    <name type="scientific">Penicillium fimorum</name>
    <dbReference type="NCBI Taxonomy" id="1882269"/>
    <lineage>
        <taxon>Eukaryota</taxon>
        <taxon>Fungi</taxon>
        <taxon>Dikarya</taxon>
        <taxon>Ascomycota</taxon>
        <taxon>Pezizomycotina</taxon>
        <taxon>Eurotiomycetes</taxon>
        <taxon>Eurotiomycetidae</taxon>
        <taxon>Eurotiales</taxon>
        <taxon>Aspergillaceae</taxon>
        <taxon>Penicillium</taxon>
    </lineage>
</organism>
<dbReference type="OrthoDB" id="427518at2759"/>
<evidence type="ECO:0000259" key="2">
    <source>
        <dbReference type="Pfam" id="PF23948"/>
    </source>
</evidence>
<reference evidence="3" key="2">
    <citation type="journal article" date="2023" name="IMA Fungus">
        <title>Comparative genomic study of the Penicillium genus elucidates a diverse pangenome and 15 lateral gene transfer events.</title>
        <authorList>
            <person name="Petersen C."/>
            <person name="Sorensen T."/>
            <person name="Nielsen M.R."/>
            <person name="Sondergaard T.E."/>
            <person name="Sorensen J.L."/>
            <person name="Fitzpatrick D.A."/>
            <person name="Frisvad J.C."/>
            <person name="Nielsen K.L."/>
        </authorList>
    </citation>
    <scope>NUCLEOTIDE SEQUENCE</scope>
    <source>
        <strain evidence="3">IBT 29495</strain>
    </source>
</reference>
<dbReference type="Proteomes" id="UP001149954">
    <property type="component" value="Unassembled WGS sequence"/>
</dbReference>
<dbReference type="AlphaFoldDB" id="A0A9X0C411"/>
<sequence>MIHIFQRNPKLYTAEAAALSSIADDEYSVLISAFANAIIQGTTDGDVLDPNILKDFAYALHRAPATLSAATAKLGSLLDSLQKRLDQAQKRAELETQYHLLKELRKSPEPRLAQAASYAYQALRCVPDDESPYQALLRHSHTVIQATALIAGAVPTMDPMRIINATPDLLKLFSLIKSLVEAAQNVYDTSQDIRDVIESMGRLSSQKGWYTALRYTSMLINADAFKMLGTFI</sequence>
<dbReference type="Pfam" id="PF23948">
    <property type="entry name" value="ARM_5"/>
    <property type="match status" value="1"/>
</dbReference>
<evidence type="ECO:0000313" key="3">
    <source>
        <dbReference type="EMBL" id="KAJ5496704.1"/>
    </source>
</evidence>
<comment type="caution">
    <text evidence="3">The sequence shown here is derived from an EMBL/GenBank/DDBJ whole genome shotgun (WGS) entry which is preliminary data.</text>
</comment>
<keyword evidence="1" id="KW-0175">Coiled coil</keyword>
<feature type="domain" description="Arm-like repeat" evidence="2">
    <location>
        <begin position="101"/>
        <end position="232"/>
    </location>
</feature>
<proteinExistence type="predicted"/>
<gene>
    <name evidence="3" type="ORF">N7463_008691</name>
</gene>
<accession>A0A9X0C411</accession>
<evidence type="ECO:0000313" key="4">
    <source>
        <dbReference type="Proteomes" id="UP001149954"/>
    </source>
</evidence>
<name>A0A9X0C411_9EURO</name>
<keyword evidence="4" id="KW-1185">Reference proteome</keyword>